<feature type="compositionally biased region" description="Polar residues" evidence="2">
    <location>
        <begin position="42"/>
        <end position="61"/>
    </location>
</feature>
<feature type="coiled-coil region" evidence="1">
    <location>
        <begin position="141"/>
        <end position="186"/>
    </location>
</feature>
<feature type="region of interest" description="Disordered" evidence="2">
    <location>
        <begin position="1"/>
        <end position="67"/>
    </location>
</feature>
<comment type="caution">
    <text evidence="4">The sequence shown here is derived from an EMBL/GenBank/DDBJ whole genome shotgun (WGS) entry which is preliminary data.</text>
</comment>
<evidence type="ECO:0000313" key="5">
    <source>
        <dbReference type="Proteomes" id="UP000324748"/>
    </source>
</evidence>
<feature type="transmembrane region" description="Helical" evidence="3">
    <location>
        <begin position="74"/>
        <end position="90"/>
    </location>
</feature>
<name>A0A5B0N570_PUCGR</name>
<evidence type="ECO:0000256" key="1">
    <source>
        <dbReference type="SAM" id="Coils"/>
    </source>
</evidence>
<reference evidence="4 5" key="1">
    <citation type="submission" date="2019-05" db="EMBL/GenBank/DDBJ databases">
        <title>Emergence of the Ug99 lineage of the wheat stem rust pathogen through somatic hybridization.</title>
        <authorList>
            <person name="Li F."/>
            <person name="Upadhyaya N.M."/>
            <person name="Sperschneider J."/>
            <person name="Matny O."/>
            <person name="Nguyen-Phuc H."/>
            <person name="Mago R."/>
            <person name="Raley C."/>
            <person name="Miller M.E."/>
            <person name="Silverstein K.A.T."/>
            <person name="Henningsen E."/>
            <person name="Hirsch C.D."/>
            <person name="Visser B."/>
            <person name="Pretorius Z.A."/>
            <person name="Steffenson B.J."/>
            <person name="Schwessinger B."/>
            <person name="Dodds P.N."/>
            <person name="Figueroa M."/>
        </authorList>
    </citation>
    <scope>NUCLEOTIDE SEQUENCE [LARGE SCALE GENOMIC DNA]</scope>
    <source>
        <strain evidence="4">21-0</strain>
    </source>
</reference>
<sequence length="307" mass="33768">MGSTTKRPNPPGSRTSSVSSIPAAIRNKKKKTVIEGDDGSESGDSQEVSNPETPASTQNSKEASRSDEQELSKPFSFFLFFLLVIGVGLVRRLKRAYAPGCVGRTTSAIIGGIAPPTRSGVLGPSLRTNGSRLDELRSSMTNRLEEERTKFEAEKSDLISQHAEQIKSMESRHEDQINDLKAEHEEILVASLTKLDLRRTRKFESNLSALQEKHLAEINEIKLDHQKQIEAITANPETSGGPKERHSGWGFDDHISLRSVIRIVTLVTRAADADTSLTEWEAAPADPSTQHPTAASSHILFLLRNRP</sequence>
<feature type="compositionally biased region" description="Polar residues" evidence="2">
    <location>
        <begin position="1"/>
        <end position="20"/>
    </location>
</feature>
<protein>
    <submittedName>
        <fullName evidence="4">Uncharacterized protein</fullName>
    </submittedName>
</protein>
<dbReference type="OrthoDB" id="2510242at2759"/>
<accession>A0A5B0N570</accession>
<dbReference type="EMBL" id="VSWC01000118">
    <property type="protein sequence ID" value="KAA1084401.1"/>
    <property type="molecule type" value="Genomic_DNA"/>
</dbReference>
<keyword evidence="3" id="KW-1133">Transmembrane helix</keyword>
<dbReference type="Proteomes" id="UP000324748">
    <property type="component" value="Unassembled WGS sequence"/>
</dbReference>
<proteinExistence type="predicted"/>
<organism evidence="4 5">
    <name type="scientific">Puccinia graminis f. sp. tritici</name>
    <dbReference type="NCBI Taxonomy" id="56615"/>
    <lineage>
        <taxon>Eukaryota</taxon>
        <taxon>Fungi</taxon>
        <taxon>Dikarya</taxon>
        <taxon>Basidiomycota</taxon>
        <taxon>Pucciniomycotina</taxon>
        <taxon>Pucciniomycetes</taxon>
        <taxon>Pucciniales</taxon>
        <taxon>Pucciniaceae</taxon>
        <taxon>Puccinia</taxon>
    </lineage>
</organism>
<keyword evidence="5" id="KW-1185">Reference proteome</keyword>
<evidence type="ECO:0000256" key="3">
    <source>
        <dbReference type="SAM" id="Phobius"/>
    </source>
</evidence>
<evidence type="ECO:0000313" key="4">
    <source>
        <dbReference type="EMBL" id="KAA1084401.1"/>
    </source>
</evidence>
<keyword evidence="1" id="KW-0175">Coiled coil</keyword>
<evidence type="ECO:0000256" key="2">
    <source>
        <dbReference type="SAM" id="MobiDB-lite"/>
    </source>
</evidence>
<keyword evidence="3" id="KW-0812">Transmembrane</keyword>
<keyword evidence="3" id="KW-0472">Membrane</keyword>
<dbReference type="AlphaFoldDB" id="A0A5B0N570"/>
<gene>
    <name evidence="4" type="ORF">PGT21_026732</name>
</gene>